<feature type="compositionally biased region" description="Basic and acidic residues" evidence="1">
    <location>
        <begin position="28"/>
        <end position="37"/>
    </location>
</feature>
<feature type="region of interest" description="Disordered" evidence="1">
    <location>
        <begin position="1"/>
        <end position="71"/>
    </location>
</feature>
<evidence type="ECO:0000313" key="3">
    <source>
        <dbReference type="Proteomes" id="UP000032305"/>
    </source>
</evidence>
<proteinExistence type="predicted"/>
<reference evidence="2 3" key="1">
    <citation type="submission" date="2014-11" db="EMBL/GenBank/DDBJ databases">
        <title>Whole genome shotgun sequence of Sphingomonas parapaucimobilis NBRC 15100.</title>
        <authorList>
            <person name="Katano-Makiyama Y."/>
            <person name="Hosoyama A."/>
            <person name="Hashimoto M."/>
            <person name="Hosoyama Y."/>
            <person name="Noguchi M."/>
            <person name="Numata M."/>
            <person name="Tsuchikane K."/>
            <person name="Hirakata S."/>
            <person name="Uohara A."/>
            <person name="Shimodaira J."/>
            <person name="Ohji S."/>
            <person name="Ichikawa N."/>
            <person name="Kimura A."/>
            <person name="Yamazoe A."/>
            <person name="Fujita N."/>
        </authorList>
    </citation>
    <scope>NUCLEOTIDE SEQUENCE [LARGE SCALE GENOMIC DNA]</scope>
    <source>
        <strain evidence="2 3">NBRC 15100</strain>
    </source>
</reference>
<feature type="compositionally biased region" description="Basic and acidic residues" evidence="1">
    <location>
        <begin position="48"/>
        <end position="65"/>
    </location>
</feature>
<evidence type="ECO:0000313" key="2">
    <source>
        <dbReference type="EMBL" id="GAM00731.1"/>
    </source>
</evidence>
<comment type="caution">
    <text evidence="2">The sequence shown here is derived from an EMBL/GenBank/DDBJ whole genome shotgun (WGS) entry which is preliminary data.</text>
</comment>
<organism evidence="2 3">
    <name type="scientific">Sphingomonas parapaucimobilis NBRC 15100</name>
    <dbReference type="NCBI Taxonomy" id="1219049"/>
    <lineage>
        <taxon>Bacteria</taxon>
        <taxon>Pseudomonadati</taxon>
        <taxon>Pseudomonadota</taxon>
        <taxon>Alphaproteobacteria</taxon>
        <taxon>Sphingomonadales</taxon>
        <taxon>Sphingomonadaceae</taxon>
        <taxon>Sphingomonas</taxon>
    </lineage>
</organism>
<dbReference type="EMBL" id="BBPI01000035">
    <property type="protein sequence ID" value="GAM00731.1"/>
    <property type="molecule type" value="Genomic_DNA"/>
</dbReference>
<evidence type="ECO:0000256" key="1">
    <source>
        <dbReference type="SAM" id="MobiDB-lite"/>
    </source>
</evidence>
<name>A0A0A1W6H2_9SPHN</name>
<sequence length="71" mass="8191">MNRLAFRRAIRREARRTGSGKPEPVEALAERPEDIKHSQSPSAPTRPPRRELRIDLSKAPSEMETRWSGNR</sequence>
<gene>
    <name evidence="2" type="ORF">SP5_035_01320</name>
</gene>
<accession>A0A0A1W6H2</accession>
<protein>
    <submittedName>
        <fullName evidence="2">Uncharacterized protein</fullName>
    </submittedName>
</protein>
<dbReference type="AlphaFoldDB" id="A0A0A1W6H2"/>
<dbReference type="Proteomes" id="UP000032305">
    <property type="component" value="Unassembled WGS sequence"/>
</dbReference>
<feature type="compositionally biased region" description="Basic residues" evidence="1">
    <location>
        <begin position="1"/>
        <end position="10"/>
    </location>
</feature>
<keyword evidence="3" id="KW-1185">Reference proteome</keyword>